<evidence type="ECO:0000256" key="2">
    <source>
        <dbReference type="ARBA" id="ARBA00022475"/>
    </source>
</evidence>
<comment type="caution">
    <text evidence="14">The sequence shown here is derived from an EMBL/GenBank/DDBJ whole genome shotgun (WGS) entry which is preliminary data.</text>
</comment>
<evidence type="ECO:0000256" key="8">
    <source>
        <dbReference type="ARBA" id="ARBA00022840"/>
    </source>
</evidence>
<gene>
    <name evidence="14" type="ORF">ACFQMJ_25105</name>
</gene>
<evidence type="ECO:0000256" key="11">
    <source>
        <dbReference type="ARBA" id="ARBA00023136"/>
    </source>
</evidence>
<keyword evidence="5 12" id="KW-0812">Transmembrane</keyword>
<sequence>MSFISFWYKKWIGRFIFRKLNLGIGLSLIVIFVLLWAVTYNSFYSILENKEQELLHSRTEKLGMQLTDMIDRFKYDARSIHQDSTSELQTSIYELFLPDHVARLADDRQALAEQHYLKSVMTLMLTRNPLATSVMMYRLQDQRLFFESPLHSYALSRSFDYAGFFGSFAKKYSHPFLGTSNELLLHGDAMLYLVSPIYNTQSIHPDKVYGYYLMTVKADTLLREFDQNNSDYQLLIRQNDYALVSSASDKQALGITDDLRSEKTLSAYDLTLVGLSRKAALQSKFNAINVRISMILGLSLIVCFLMIHMIQRLIVGRLKLMSQHFKQVQRNPFTFRIPVQGDDEISDLMFRYNRMTTELQNHINQVYVAEIHKKNAEFIALKTQIQPHFLYNTLESLRMQAVIASQSALAEQLFRLGKLYRWMLQPADDLITVYEELEHTQGYLNLLMLGKSNRVEIHVASELNLHKCNMLKFTLQPIVENAIQHGKLEDLENPMISIHIRLDSDKLIMEMTNNGNDLTLEDYNGISAMLNGSSAFPDRHLGLKNIHERIKLYFGEGHGLRLLASDGSSIPFRLIMILPYKS</sequence>
<dbReference type="Gene3D" id="3.30.565.10">
    <property type="entry name" value="Histidine kinase-like ATPase, C-terminal domain"/>
    <property type="match status" value="1"/>
</dbReference>
<evidence type="ECO:0000256" key="3">
    <source>
        <dbReference type="ARBA" id="ARBA00022553"/>
    </source>
</evidence>
<dbReference type="InterPro" id="IPR050640">
    <property type="entry name" value="Bact_2-comp_sensor_kinase"/>
</dbReference>
<dbReference type="InterPro" id="IPR003660">
    <property type="entry name" value="HAMP_dom"/>
</dbReference>
<feature type="domain" description="HAMP" evidence="13">
    <location>
        <begin position="312"/>
        <end position="364"/>
    </location>
</feature>
<dbReference type="PANTHER" id="PTHR34220">
    <property type="entry name" value="SENSOR HISTIDINE KINASE YPDA"/>
    <property type="match status" value="1"/>
</dbReference>
<dbReference type="EMBL" id="JBHTAI010000018">
    <property type="protein sequence ID" value="MFC7151830.1"/>
    <property type="molecule type" value="Genomic_DNA"/>
</dbReference>
<dbReference type="CDD" id="cd06225">
    <property type="entry name" value="HAMP"/>
    <property type="match status" value="1"/>
</dbReference>
<feature type="transmembrane region" description="Helical" evidence="12">
    <location>
        <begin position="292"/>
        <end position="315"/>
    </location>
</feature>
<keyword evidence="10" id="KW-0902">Two-component regulatory system</keyword>
<proteinExistence type="predicted"/>
<evidence type="ECO:0000313" key="15">
    <source>
        <dbReference type="Proteomes" id="UP001596378"/>
    </source>
</evidence>
<reference evidence="15" key="1">
    <citation type="journal article" date="2019" name="Int. J. Syst. Evol. Microbiol.">
        <title>The Global Catalogue of Microorganisms (GCM) 10K type strain sequencing project: providing services to taxonomists for standard genome sequencing and annotation.</title>
        <authorList>
            <consortium name="The Broad Institute Genomics Platform"/>
            <consortium name="The Broad Institute Genome Sequencing Center for Infectious Disease"/>
            <person name="Wu L."/>
            <person name="Ma J."/>
        </authorList>
    </citation>
    <scope>NUCLEOTIDE SEQUENCE [LARGE SCALE GENOMIC DNA]</scope>
    <source>
        <strain evidence="15">KCTC 12907</strain>
    </source>
</reference>
<evidence type="ECO:0000256" key="12">
    <source>
        <dbReference type="SAM" id="Phobius"/>
    </source>
</evidence>
<dbReference type="Pfam" id="PF00672">
    <property type="entry name" value="HAMP"/>
    <property type="match status" value="1"/>
</dbReference>
<name>A0ABW2FIL0_9BACL</name>
<comment type="subcellular location">
    <subcellularLocation>
        <location evidence="1">Cell membrane</location>
        <topology evidence="1">Multi-pass membrane protein</topology>
    </subcellularLocation>
</comment>
<dbReference type="GO" id="GO:0004673">
    <property type="term" value="F:protein histidine kinase activity"/>
    <property type="evidence" value="ECO:0007669"/>
    <property type="project" value="UniProtKB-EC"/>
</dbReference>
<protein>
    <submittedName>
        <fullName evidence="14">Sensor histidine kinase</fullName>
        <ecNumber evidence="14">2.7.13.3</ecNumber>
    </submittedName>
</protein>
<keyword evidence="4 14" id="KW-0808">Transferase</keyword>
<evidence type="ECO:0000256" key="1">
    <source>
        <dbReference type="ARBA" id="ARBA00004651"/>
    </source>
</evidence>
<keyword evidence="2" id="KW-1003">Cell membrane</keyword>
<evidence type="ECO:0000313" key="14">
    <source>
        <dbReference type="EMBL" id="MFC7151830.1"/>
    </source>
</evidence>
<dbReference type="EC" id="2.7.13.3" evidence="14"/>
<evidence type="ECO:0000256" key="10">
    <source>
        <dbReference type="ARBA" id="ARBA00023012"/>
    </source>
</evidence>
<keyword evidence="6" id="KW-0547">Nucleotide-binding</keyword>
<dbReference type="Pfam" id="PF06580">
    <property type="entry name" value="His_kinase"/>
    <property type="match status" value="1"/>
</dbReference>
<keyword evidence="9 12" id="KW-1133">Transmembrane helix</keyword>
<evidence type="ECO:0000256" key="5">
    <source>
        <dbReference type="ARBA" id="ARBA00022692"/>
    </source>
</evidence>
<dbReference type="Proteomes" id="UP001596378">
    <property type="component" value="Unassembled WGS sequence"/>
</dbReference>
<accession>A0ABW2FIL0</accession>
<dbReference type="PANTHER" id="PTHR34220:SF11">
    <property type="entry name" value="SENSOR PROTEIN KINASE HPTS"/>
    <property type="match status" value="1"/>
</dbReference>
<dbReference type="SUPFAM" id="SSF158472">
    <property type="entry name" value="HAMP domain-like"/>
    <property type="match status" value="1"/>
</dbReference>
<evidence type="ECO:0000256" key="4">
    <source>
        <dbReference type="ARBA" id="ARBA00022679"/>
    </source>
</evidence>
<keyword evidence="7 14" id="KW-0418">Kinase</keyword>
<dbReference type="PROSITE" id="PS50885">
    <property type="entry name" value="HAMP"/>
    <property type="match status" value="1"/>
</dbReference>
<feature type="transmembrane region" description="Helical" evidence="12">
    <location>
        <begin position="20"/>
        <end position="40"/>
    </location>
</feature>
<organism evidence="14 15">
    <name type="scientific">Cohnella cellulosilytica</name>
    <dbReference type="NCBI Taxonomy" id="986710"/>
    <lineage>
        <taxon>Bacteria</taxon>
        <taxon>Bacillati</taxon>
        <taxon>Bacillota</taxon>
        <taxon>Bacilli</taxon>
        <taxon>Bacillales</taxon>
        <taxon>Paenibacillaceae</taxon>
        <taxon>Cohnella</taxon>
    </lineage>
</organism>
<dbReference type="InterPro" id="IPR010559">
    <property type="entry name" value="Sig_transdc_His_kin_internal"/>
</dbReference>
<keyword evidence="3" id="KW-0597">Phosphoprotein</keyword>
<keyword evidence="11 12" id="KW-0472">Membrane</keyword>
<dbReference type="SUPFAM" id="SSF55874">
    <property type="entry name" value="ATPase domain of HSP90 chaperone/DNA topoisomerase II/histidine kinase"/>
    <property type="match status" value="1"/>
</dbReference>
<dbReference type="RefSeq" id="WP_378052319.1">
    <property type="nucleotide sequence ID" value="NZ_JBHMDN010000048.1"/>
</dbReference>
<keyword evidence="8" id="KW-0067">ATP-binding</keyword>
<dbReference type="InterPro" id="IPR036890">
    <property type="entry name" value="HATPase_C_sf"/>
</dbReference>
<evidence type="ECO:0000259" key="13">
    <source>
        <dbReference type="PROSITE" id="PS50885"/>
    </source>
</evidence>
<keyword evidence="15" id="KW-1185">Reference proteome</keyword>
<dbReference type="SMART" id="SM00304">
    <property type="entry name" value="HAMP"/>
    <property type="match status" value="1"/>
</dbReference>
<evidence type="ECO:0000256" key="9">
    <source>
        <dbReference type="ARBA" id="ARBA00022989"/>
    </source>
</evidence>
<evidence type="ECO:0000256" key="7">
    <source>
        <dbReference type="ARBA" id="ARBA00022777"/>
    </source>
</evidence>
<evidence type="ECO:0000256" key="6">
    <source>
        <dbReference type="ARBA" id="ARBA00022741"/>
    </source>
</evidence>
<dbReference type="Gene3D" id="6.10.340.10">
    <property type="match status" value="1"/>
</dbReference>